<accession>A0A2G5C9P1</accession>
<dbReference type="AlphaFoldDB" id="A0A2G5C9P1"/>
<organism evidence="3 4">
    <name type="scientific">Aquilegia coerulea</name>
    <name type="common">Rocky mountain columbine</name>
    <dbReference type="NCBI Taxonomy" id="218851"/>
    <lineage>
        <taxon>Eukaryota</taxon>
        <taxon>Viridiplantae</taxon>
        <taxon>Streptophyta</taxon>
        <taxon>Embryophyta</taxon>
        <taxon>Tracheophyta</taxon>
        <taxon>Spermatophyta</taxon>
        <taxon>Magnoliopsida</taxon>
        <taxon>Ranunculales</taxon>
        <taxon>Ranunculaceae</taxon>
        <taxon>Thalictroideae</taxon>
        <taxon>Aquilegia</taxon>
    </lineage>
</organism>
<dbReference type="EMBL" id="KZ305091">
    <property type="protein sequence ID" value="PIA27978.1"/>
    <property type="molecule type" value="Genomic_DNA"/>
</dbReference>
<dbReference type="STRING" id="218851.A0A2G5C9P1"/>
<reference evidence="3 4" key="1">
    <citation type="submission" date="2017-09" db="EMBL/GenBank/DDBJ databases">
        <title>WGS assembly of Aquilegia coerulea Goldsmith.</title>
        <authorList>
            <person name="Hodges S."/>
            <person name="Kramer E."/>
            <person name="Nordborg M."/>
            <person name="Tomkins J."/>
            <person name="Borevitz J."/>
            <person name="Derieg N."/>
            <person name="Yan J."/>
            <person name="Mihaltcheva S."/>
            <person name="Hayes R.D."/>
            <person name="Rokhsar D."/>
        </authorList>
    </citation>
    <scope>NUCLEOTIDE SEQUENCE [LARGE SCALE GENOMIC DNA]</scope>
    <source>
        <strain evidence="4">cv. Goldsmith</strain>
    </source>
</reference>
<feature type="domain" description="Helicase C-terminal" evidence="2">
    <location>
        <begin position="138"/>
        <end position="248"/>
    </location>
</feature>
<evidence type="ECO:0000256" key="1">
    <source>
        <dbReference type="ARBA" id="ARBA00022884"/>
    </source>
</evidence>
<evidence type="ECO:0000313" key="3">
    <source>
        <dbReference type="EMBL" id="PIA27978.1"/>
    </source>
</evidence>
<proteinExistence type="predicted"/>
<dbReference type="Pfam" id="PF00271">
    <property type="entry name" value="Helicase_C"/>
    <property type="match status" value="1"/>
</dbReference>
<dbReference type="InterPro" id="IPR001650">
    <property type="entry name" value="Helicase_C-like"/>
</dbReference>
<name>A0A2G5C9P1_AQUCA</name>
<keyword evidence="1" id="KW-0694">RNA-binding</keyword>
<sequence length="481" mass="55710">MNLKNKLLEGRKAFGMSADQQQAIGHLSKGCNFVWQGESDPIKIAVIISWVLLELQNENLTIIIVLCCQIHFVFWCLCHSIDPLQIDVFPETWPERGDVKDLTKHSEPIAVKGPDHELTFKGIKKHQIINIDGDGQPKIDALKELLRRSGKVTTVVFVNQSETIRPLIVAMQYLSDDGWKVFSINKKIAKKARNNKITQQELYRSDLPCLIIALEEWAHLFDLQQIRLVVNYDMTRGYPVHYLRRMGRFREVDAIYFVTGKDWSPLVEIQDEYKVHFEVTFPYGPAGFCLREEQQVAKDFNGEFPRAAQDTRHFALDCARRGWKLCIFLEGVMEVIIQTKSVIFVNTREKVNILLEKVREGTQGKVDCGKFQVFTDYWEFQLFEGCCMLITCDLHIEPPRNVPWVLNYDLPSTMMLYDHRNAWCERGGVVVHFVTGHDWLKVFYIPIRYNCFLSWLPSKVPDLVVDSPAKKLKLDVEPTTI</sequence>
<dbReference type="Proteomes" id="UP000230069">
    <property type="component" value="Unassembled WGS sequence"/>
</dbReference>
<dbReference type="PANTHER" id="PTHR47958">
    <property type="entry name" value="ATP-DEPENDENT RNA HELICASE DBP3"/>
    <property type="match status" value="1"/>
</dbReference>
<dbReference type="InParanoid" id="A0A2G5C9P1"/>
<keyword evidence="4" id="KW-1185">Reference proteome</keyword>
<evidence type="ECO:0000313" key="4">
    <source>
        <dbReference type="Proteomes" id="UP000230069"/>
    </source>
</evidence>
<dbReference type="GO" id="GO:0003723">
    <property type="term" value="F:RNA binding"/>
    <property type="evidence" value="ECO:0007669"/>
    <property type="project" value="UniProtKB-KW"/>
</dbReference>
<protein>
    <recommendedName>
        <fullName evidence="2">Helicase C-terminal domain-containing protein</fullName>
    </recommendedName>
</protein>
<dbReference type="Gene3D" id="3.40.50.300">
    <property type="entry name" value="P-loop containing nucleotide triphosphate hydrolases"/>
    <property type="match status" value="1"/>
</dbReference>
<gene>
    <name evidence="3" type="ORF">AQUCO_07400079v1</name>
</gene>
<dbReference type="InterPro" id="IPR027417">
    <property type="entry name" value="P-loop_NTPase"/>
</dbReference>
<dbReference type="SUPFAM" id="SSF52540">
    <property type="entry name" value="P-loop containing nucleoside triphosphate hydrolases"/>
    <property type="match status" value="1"/>
</dbReference>
<evidence type="ECO:0000259" key="2">
    <source>
        <dbReference type="Pfam" id="PF00271"/>
    </source>
</evidence>